<dbReference type="AlphaFoldDB" id="A0A4Y2T5R4"/>
<dbReference type="Proteomes" id="UP000499080">
    <property type="component" value="Unassembled WGS sequence"/>
</dbReference>
<proteinExistence type="predicted"/>
<evidence type="ECO:0000313" key="2">
    <source>
        <dbReference type="Proteomes" id="UP000499080"/>
    </source>
</evidence>
<reference evidence="1 2" key="1">
    <citation type="journal article" date="2019" name="Sci. Rep.">
        <title>Orb-weaving spider Araneus ventricosus genome elucidates the spidroin gene catalogue.</title>
        <authorList>
            <person name="Kono N."/>
            <person name="Nakamura H."/>
            <person name="Ohtoshi R."/>
            <person name="Moran D.A.P."/>
            <person name="Shinohara A."/>
            <person name="Yoshida Y."/>
            <person name="Fujiwara M."/>
            <person name="Mori M."/>
            <person name="Tomita M."/>
            <person name="Arakawa K."/>
        </authorList>
    </citation>
    <scope>NUCLEOTIDE SEQUENCE [LARGE SCALE GENOMIC DNA]</scope>
</reference>
<protein>
    <submittedName>
        <fullName evidence="1">Uncharacterized protein</fullName>
    </submittedName>
</protein>
<dbReference type="EMBL" id="BGPR01025711">
    <property type="protein sequence ID" value="GBN94836.1"/>
    <property type="molecule type" value="Genomic_DNA"/>
</dbReference>
<sequence>MLIFSVKISNSLEHLIMESLHKLNAARWPVARRWTANPLEPAAVASSVEMILFPLRYRFVKIDDIGALHQVRSDDAWPVVKSDDC</sequence>
<keyword evidence="2" id="KW-1185">Reference proteome</keyword>
<name>A0A4Y2T5R4_ARAVE</name>
<comment type="caution">
    <text evidence="1">The sequence shown here is derived from an EMBL/GenBank/DDBJ whole genome shotgun (WGS) entry which is preliminary data.</text>
</comment>
<evidence type="ECO:0000313" key="1">
    <source>
        <dbReference type="EMBL" id="GBN94836.1"/>
    </source>
</evidence>
<accession>A0A4Y2T5R4</accession>
<gene>
    <name evidence="1" type="ORF">AVEN_264633_1</name>
</gene>
<organism evidence="1 2">
    <name type="scientific">Araneus ventricosus</name>
    <name type="common">Orbweaver spider</name>
    <name type="synonym">Epeira ventricosa</name>
    <dbReference type="NCBI Taxonomy" id="182803"/>
    <lineage>
        <taxon>Eukaryota</taxon>
        <taxon>Metazoa</taxon>
        <taxon>Ecdysozoa</taxon>
        <taxon>Arthropoda</taxon>
        <taxon>Chelicerata</taxon>
        <taxon>Arachnida</taxon>
        <taxon>Araneae</taxon>
        <taxon>Araneomorphae</taxon>
        <taxon>Entelegynae</taxon>
        <taxon>Araneoidea</taxon>
        <taxon>Araneidae</taxon>
        <taxon>Araneus</taxon>
    </lineage>
</organism>